<dbReference type="AlphaFoldDB" id="A0A9N9P468"/>
<dbReference type="SUPFAM" id="SSF51338">
    <property type="entry name" value="Composite domain of metallo-dependent hydrolases"/>
    <property type="match status" value="1"/>
</dbReference>
<sequence length="139" mass="15214">TSDMSYAEQRLGSDRIKGAYAWRSFIDAGVKAFPLSSDFPVEHVNPFLGFYAAVTRKWPNGDSPHGKGGWFPSQKLTREEALSGFTIDAAYAGFSEDIVGSITKGKFADFLVLDRDIMKVPEEEIIGTTVLATIFGGRV</sequence>
<dbReference type="GO" id="GO:0016810">
    <property type="term" value="F:hydrolase activity, acting on carbon-nitrogen (but not peptide) bonds"/>
    <property type="evidence" value="ECO:0007669"/>
    <property type="project" value="InterPro"/>
</dbReference>
<reference evidence="2" key="1">
    <citation type="submission" date="2021-06" db="EMBL/GenBank/DDBJ databases">
        <authorList>
            <person name="Kallberg Y."/>
            <person name="Tangrot J."/>
            <person name="Rosling A."/>
        </authorList>
    </citation>
    <scope>NUCLEOTIDE SEQUENCE</scope>
    <source>
        <strain evidence="2">CL551</strain>
    </source>
</reference>
<evidence type="ECO:0000259" key="1">
    <source>
        <dbReference type="Pfam" id="PF07969"/>
    </source>
</evidence>
<dbReference type="Proteomes" id="UP000789342">
    <property type="component" value="Unassembled WGS sequence"/>
</dbReference>
<dbReference type="OrthoDB" id="3501663at2759"/>
<dbReference type="SUPFAM" id="SSF51556">
    <property type="entry name" value="Metallo-dependent hydrolases"/>
    <property type="match status" value="1"/>
</dbReference>
<evidence type="ECO:0000313" key="2">
    <source>
        <dbReference type="EMBL" id="CAG8783140.1"/>
    </source>
</evidence>
<accession>A0A9N9P468</accession>
<keyword evidence="3" id="KW-1185">Reference proteome</keyword>
<dbReference type="EMBL" id="CAJVPV010054380">
    <property type="protein sequence ID" value="CAG8783140.1"/>
    <property type="molecule type" value="Genomic_DNA"/>
</dbReference>
<feature type="non-terminal residue" evidence="2">
    <location>
        <position position="139"/>
    </location>
</feature>
<organism evidence="2 3">
    <name type="scientific">Acaulospora morrowiae</name>
    <dbReference type="NCBI Taxonomy" id="94023"/>
    <lineage>
        <taxon>Eukaryota</taxon>
        <taxon>Fungi</taxon>
        <taxon>Fungi incertae sedis</taxon>
        <taxon>Mucoromycota</taxon>
        <taxon>Glomeromycotina</taxon>
        <taxon>Glomeromycetes</taxon>
        <taxon>Diversisporales</taxon>
        <taxon>Acaulosporaceae</taxon>
        <taxon>Acaulospora</taxon>
    </lineage>
</organism>
<protein>
    <submittedName>
        <fullName evidence="2">7349_t:CDS:1</fullName>
    </submittedName>
</protein>
<dbReference type="PANTHER" id="PTHR22642">
    <property type="entry name" value="IMIDAZOLONEPROPIONASE"/>
    <property type="match status" value="1"/>
</dbReference>
<dbReference type="PANTHER" id="PTHR22642:SF2">
    <property type="entry name" value="PROTEIN LONG AFTER FAR-RED 3"/>
    <property type="match status" value="1"/>
</dbReference>
<dbReference type="Gene3D" id="3.20.20.140">
    <property type="entry name" value="Metal-dependent hydrolases"/>
    <property type="match status" value="1"/>
</dbReference>
<feature type="domain" description="Amidohydrolase 3" evidence="1">
    <location>
        <begin position="3"/>
        <end position="139"/>
    </location>
</feature>
<dbReference type="Pfam" id="PF07969">
    <property type="entry name" value="Amidohydro_3"/>
    <property type="match status" value="1"/>
</dbReference>
<name>A0A9N9P468_9GLOM</name>
<dbReference type="Gene3D" id="2.30.40.10">
    <property type="entry name" value="Urease, subunit C, domain 1"/>
    <property type="match status" value="1"/>
</dbReference>
<dbReference type="InterPro" id="IPR011059">
    <property type="entry name" value="Metal-dep_hydrolase_composite"/>
</dbReference>
<evidence type="ECO:0000313" key="3">
    <source>
        <dbReference type="Proteomes" id="UP000789342"/>
    </source>
</evidence>
<dbReference type="InterPro" id="IPR032466">
    <property type="entry name" value="Metal_Hydrolase"/>
</dbReference>
<feature type="non-terminal residue" evidence="2">
    <location>
        <position position="1"/>
    </location>
</feature>
<dbReference type="InterPro" id="IPR013108">
    <property type="entry name" value="Amidohydro_3"/>
</dbReference>
<proteinExistence type="predicted"/>
<gene>
    <name evidence="2" type="ORF">AMORRO_LOCUS17497</name>
</gene>
<comment type="caution">
    <text evidence="2">The sequence shown here is derived from an EMBL/GenBank/DDBJ whole genome shotgun (WGS) entry which is preliminary data.</text>
</comment>